<proteinExistence type="predicted"/>
<comment type="caution">
    <text evidence="1">The sequence shown here is derived from an EMBL/GenBank/DDBJ whole genome shotgun (WGS) entry which is preliminary data.</text>
</comment>
<reference evidence="2" key="1">
    <citation type="submission" date="2013-09" db="EMBL/GenBank/DDBJ databases">
        <title>Corchorus olitorius genome sequencing.</title>
        <authorList>
            <person name="Alam M."/>
            <person name="Haque M.S."/>
            <person name="Islam M.S."/>
            <person name="Emdad E.M."/>
            <person name="Islam M.M."/>
            <person name="Ahmed B."/>
            <person name="Halim A."/>
            <person name="Hossen Q.M.M."/>
            <person name="Hossain M.Z."/>
            <person name="Ahmed R."/>
            <person name="Khan M.M."/>
            <person name="Islam R."/>
            <person name="Rashid M.M."/>
            <person name="Khan S.A."/>
            <person name="Rahman M.S."/>
            <person name="Alam M."/>
            <person name="Yahiya A.S."/>
            <person name="Khan M.S."/>
            <person name="Azam M.S."/>
            <person name="Haque T."/>
            <person name="Lashkar M.Z.H."/>
            <person name="Akhand A.I."/>
            <person name="Morshed G."/>
            <person name="Roy S."/>
            <person name="Uddin K.S."/>
            <person name="Rabeya T."/>
            <person name="Hossain A.S."/>
            <person name="Chowdhury A."/>
            <person name="Snigdha A.R."/>
            <person name="Mortoza M.S."/>
            <person name="Matin S.A."/>
            <person name="Hoque S.M.E."/>
            <person name="Islam M.K."/>
            <person name="Roy D.K."/>
            <person name="Haider R."/>
            <person name="Moosa M.M."/>
            <person name="Elias S.M."/>
            <person name="Hasan A.M."/>
            <person name="Jahan S."/>
            <person name="Shafiuddin M."/>
            <person name="Mahmood N."/>
            <person name="Shommy N.S."/>
        </authorList>
    </citation>
    <scope>NUCLEOTIDE SEQUENCE [LARGE SCALE GENOMIC DNA]</scope>
    <source>
        <strain evidence="2">cv. O-4</strain>
    </source>
</reference>
<keyword evidence="2" id="KW-1185">Reference proteome</keyword>
<evidence type="ECO:0000313" key="2">
    <source>
        <dbReference type="Proteomes" id="UP000187203"/>
    </source>
</evidence>
<organism evidence="1 2">
    <name type="scientific">Corchorus olitorius</name>
    <dbReference type="NCBI Taxonomy" id="93759"/>
    <lineage>
        <taxon>Eukaryota</taxon>
        <taxon>Viridiplantae</taxon>
        <taxon>Streptophyta</taxon>
        <taxon>Embryophyta</taxon>
        <taxon>Tracheophyta</taxon>
        <taxon>Spermatophyta</taxon>
        <taxon>Magnoliopsida</taxon>
        <taxon>eudicotyledons</taxon>
        <taxon>Gunneridae</taxon>
        <taxon>Pentapetalae</taxon>
        <taxon>rosids</taxon>
        <taxon>malvids</taxon>
        <taxon>Malvales</taxon>
        <taxon>Malvaceae</taxon>
        <taxon>Grewioideae</taxon>
        <taxon>Apeibeae</taxon>
        <taxon>Corchorus</taxon>
    </lineage>
</organism>
<dbReference type="AlphaFoldDB" id="A0A1R3KZM1"/>
<protein>
    <submittedName>
        <fullName evidence="1">Ribonuclease H protein</fullName>
    </submittedName>
</protein>
<dbReference type="EMBL" id="AWUE01009008">
    <property type="protein sequence ID" value="OMP12541.1"/>
    <property type="molecule type" value="Genomic_DNA"/>
</dbReference>
<dbReference type="Proteomes" id="UP000187203">
    <property type="component" value="Unassembled WGS sequence"/>
</dbReference>
<name>A0A1R3KZM1_9ROSI</name>
<evidence type="ECO:0000313" key="1">
    <source>
        <dbReference type="EMBL" id="OMP12541.1"/>
    </source>
</evidence>
<gene>
    <name evidence="1" type="ORF">COLO4_03054</name>
</gene>
<accession>A0A1R3KZM1</accession>
<sequence length="109" mass="12315">MAQDTLSWKAQNGKRKLHEIAWPRSTRLKGEAVSIHGTVMCGSPFAELVVRSIPLTQSPLIRHYHPSSSIKWDEQVIYAALQVRALLSKLGWLYKPDLADRYPGYLTVA</sequence>